<proteinExistence type="predicted"/>
<sequence>MLRSSSPAAKQSSRAQRSSSPQQSAAANGAQASQRNNGSAHPNNTASTAQEDSLSSNAQSTEKRVSLLDIIRERLAKQGKTSLLYRVLLCGELTKDLQNKADLGTHYQNAFKLHQTESDLVTGILLIYGSSFLHYFEASQRTAFTTLLELYRPHASPKEAPSPDRDASMKGQDDSATTAPAAPLEPATSQLPQLPCVSSLVHNVRVVHIDEDCASRSFPFWAGRVVEAEAPGGNVVIPPDALAQVQADGGALAKTCAQMAVNTMELGKRLSAVQKTDLKTMLDTLNQKHAQLLPNNEILLALSRCEDAMSLDEWVVMFDIGGNGTREGILGGGGSLVLEEDLVWPAQRFDFF</sequence>
<name>A0A139ARM1_GONPJ</name>
<accession>A0A139ARM1</accession>
<feature type="region of interest" description="Disordered" evidence="1">
    <location>
        <begin position="155"/>
        <end position="187"/>
    </location>
</feature>
<feature type="compositionally biased region" description="Polar residues" evidence="1">
    <location>
        <begin position="36"/>
        <end position="60"/>
    </location>
</feature>
<dbReference type="EMBL" id="KQ965738">
    <property type="protein sequence ID" value="KXS19410.1"/>
    <property type="molecule type" value="Genomic_DNA"/>
</dbReference>
<dbReference type="AlphaFoldDB" id="A0A139ARM1"/>
<feature type="compositionally biased region" description="Low complexity" evidence="1">
    <location>
        <begin position="176"/>
        <end position="187"/>
    </location>
</feature>
<dbReference type="Proteomes" id="UP000070544">
    <property type="component" value="Unassembled WGS sequence"/>
</dbReference>
<evidence type="ECO:0000313" key="3">
    <source>
        <dbReference type="Proteomes" id="UP000070544"/>
    </source>
</evidence>
<reference evidence="2 3" key="1">
    <citation type="journal article" date="2015" name="Genome Biol. Evol.">
        <title>Phylogenomic analyses indicate that early fungi evolved digesting cell walls of algal ancestors of land plants.</title>
        <authorList>
            <person name="Chang Y."/>
            <person name="Wang S."/>
            <person name="Sekimoto S."/>
            <person name="Aerts A.L."/>
            <person name="Choi C."/>
            <person name="Clum A."/>
            <person name="LaButti K.M."/>
            <person name="Lindquist E.A."/>
            <person name="Yee Ngan C."/>
            <person name="Ohm R.A."/>
            <person name="Salamov A.A."/>
            <person name="Grigoriev I.V."/>
            <person name="Spatafora J.W."/>
            <person name="Berbee M.L."/>
        </authorList>
    </citation>
    <scope>NUCLEOTIDE SEQUENCE [LARGE SCALE GENOMIC DNA]</scope>
    <source>
        <strain evidence="2 3">JEL478</strain>
    </source>
</reference>
<dbReference type="OMA" id="RLFMQWY"/>
<evidence type="ECO:0000313" key="2">
    <source>
        <dbReference type="EMBL" id="KXS19410.1"/>
    </source>
</evidence>
<dbReference type="OrthoDB" id="548795at2759"/>
<feature type="compositionally biased region" description="Low complexity" evidence="1">
    <location>
        <begin position="1"/>
        <end position="35"/>
    </location>
</feature>
<evidence type="ECO:0000256" key="1">
    <source>
        <dbReference type="SAM" id="MobiDB-lite"/>
    </source>
</evidence>
<feature type="region of interest" description="Disordered" evidence="1">
    <location>
        <begin position="1"/>
        <end position="60"/>
    </location>
</feature>
<protein>
    <submittedName>
        <fullName evidence="2">Uncharacterized protein</fullName>
    </submittedName>
</protein>
<gene>
    <name evidence="2" type="ORF">M427DRAFT_450104</name>
</gene>
<dbReference type="PANTHER" id="PTHR34035:SF1">
    <property type="entry name" value="TESTIS-EXPRESSED PROTEIN 47"/>
    <property type="match status" value="1"/>
</dbReference>
<dbReference type="InterPro" id="IPR055308">
    <property type="entry name" value="TEX47-like"/>
</dbReference>
<dbReference type="PANTHER" id="PTHR34035">
    <property type="entry name" value="TESTIS-EXPRESSED PROTEIN 47"/>
    <property type="match status" value="1"/>
</dbReference>
<feature type="compositionally biased region" description="Basic and acidic residues" evidence="1">
    <location>
        <begin position="161"/>
        <end position="173"/>
    </location>
</feature>
<keyword evidence="3" id="KW-1185">Reference proteome</keyword>
<dbReference type="Pfam" id="PF24787">
    <property type="entry name" value="TEX47"/>
    <property type="match status" value="2"/>
</dbReference>
<organism evidence="2 3">
    <name type="scientific">Gonapodya prolifera (strain JEL478)</name>
    <name type="common">Monoblepharis prolifera</name>
    <dbReference type="NCBI Taxonomy" id="1344416"/>
    <lineage>
        <taxon>Eukaryota</taxon>
        <taxon>Fungi</taxon>
        <taxon>Fungi incertae sedis</taxon>
        <taxon>Chytridiomycota</taxon>
        <taxon>Chytridiomycota incertae sedis</taxon>
        <taxon>Monoblepharidomycetes</taxon>
        <taxon>Monoblepharidales</taxon>
        <taxon>Gonapodyaceae</taxon>
        <taxon>Gonapodya</taxon>
    </lineage>
</organism>